<dbReference type="Proteomes" id="UP001431221">
    <property type="component" value="Unassembled WGS sequence"/>
</dbReference>
<dbReference type="Pfam" id="PF02924">
    <property type="entry name" value="HDPD"/>
    <property type="match status" value="1"/>
</dbReference>
<comment type="caution">
    <text evidence="1">The sequence shown here is derived from an EMBL/GenBank/DDBJ whole genome shotgun (WGS) entry which is preliminary data.</text>
</comment>
<sequence length="235" mass="24177">MLPYYSMTQAQGLSSLLKWEVHPDFSREPVTLLAGSGSVRKIVLGTILALLATTADVTAVSAADAGNTGDGTLTIANPAVTTAVKEGVYTVVCTDPAVDTGTFEVSDPDGKSIGTAKVGVAFGKQIRFTIADGATDFVAGDRFEVTVTKGDINPNAGKVVAWDPAGAAGSEIPWGIAATTAEAPDGTDLDLGLIALRRQVLCFEKGIVWPDGVTAAQKAEALEALEEQGIVVRTA</sequence>
<dbReference type="InterPro" id="IPR004195">
    <property type="entry name" value="Head_decoration_D"/>
</dbReference>
<gene>
    <name evidence="1" type="ORF">M0H32_07365</name>
</gene>
<organism evidence="1 2">
    <name type="scientific">Roseibium sediminicola</name>
    <dbReference type="NCBI Taxonomy" id="2933272"/>
    <lineage>
        <taxon>Bacteria</taxon>
        <taxon>Pseudomonadati</taxon>
        <taxon>Pseudomonadota</taxon>
        <taxon>Alphaproteobacteria</taxon>
        <taxon>Hyphomicrobiales</taxon>
        <taxon>Stappiaceae</taxon>
        <taxon>Roseibium</taxon>
    </lineage>
</organism>
<evidence type="ECO:0000313" key="2">
    <source>
        <dbReference type="Proteomes" id="UP001431221"/>
    </source>
</evidence>
<dbReference type="RefSeq" id="WP_248152728.1">
    <property type="nucleotide sequence ID" value="NZ_JALNMJ010000004.1"/>
</dbReference>
<dbReference type="EMBL" id="JALNMJ010000004">
    <property type="protein sequence ID" value="MCK7611972.1"/>
    <property type="molecule type" value="Genomic_DNA"/>
</dbReference>
<keyword evidence="2" id="KW-1185">Reference proteome</keyword>
<evidence type="ECO:0000313" key="1">
    <source>
        <dbReference type="EMBL" id="MCK7611972.1"/>
    </source>
</evidence>
<proteinExistence type="predicted"/>
<protein>
    <submittedName>
        <fullName evidence="1">Head decoration protein</fullName>
    </submittedName>
</protein>
<name>A0ABT0GRC0_9HYPH</name>
<accession>A0ABT0GRC0</accession>
<reference evidence="1" key="1">
    <citation type="submission" date="2022-04" db="EMBL/GenBank/DDBJ databases">
        <title>Roseibium sp. CAU 1639 isolated from mud.</title>
        <authorList>
            <person name="Kim W."/>
        </authorList>
    </citation>
    <scope>NUCLEOTIDE SEQUENCE</scope>
    <source>
        <strain evidence="1">CAU 1639</strain>
    </source>
</reference>